<dbReference type="EMBL" id="APNK01000006">
    <property type="protein sequence ID" value="KEZ78161.1"/>
    <property type="molecule type" value="Genomic_DNA"/>
</dbReference>
<keyword evidence="5" id="KW-0408">Iron</keyword>
<proteinExistence type="predicted"/>
<dbReference type="GO" id="GO:0051539">
    <property type="term" value="F:4 iron, 4 sulfur cluster binding"/>
    <property type="evidence" value="ECO:0007669"/>
    <property type="project" value="UniProtKB-KW"/>
</dbReference>
<name>A0A084IN77_SALHC</name>
<dbReference type="SMART" id="SM00986">
    <property type="entry name" value="UDG"/>
    <property type="match status" value="1"/>
</dbReference>
<dbReference type="eggNOG" id="COG1573">
    <property type="taxonomic scope" value="Bacteria"/>
</dbReference>
<dbReference type="InterPro" id="IPR051536">
    <property type="entry name" value="UDG_Type-4/5"/>
</dbReference>
<dbReference type="SUPFAM" id="SSF52141">
    <property type="entry name" value="Uracil-DNA glycosylase-like"/>
    <property type="match status" value="1"/>
</dbReference>
<reference evidence="9 10" key="1">
    <citation type="submission" date="2013-03" db="EMBL/GenBank/DDBJ databases">
        <title>Salinisphaera hydrothermalis C41B8 Genome Sequencing.</title>
        <authorList>
            <person name="Li C."/>
            <person name="Lai Q."/>
            <person name="Shao Z."/>
        </authorList>
    </citation>
    <scope>NUCLEOTIDE SEQUENCE [LARGE SCALE GENOMIC DNA]</scope>
    <source>
        <strain evidence="9 10">C41B8</strain>
    </source>
</reference>
<keyword evidence="1" id="KW-0004">4Fe-4S</keyword>
<evidence type="ECO:0000256" key="7">
    <source>
        <dbReference type="ARBA" id="ARBA00023204"/>
    </source>
</evidence>
<dbReference type="Proteomes" id="UP000028302">
    <property type="component" value="Unassembled WGS sequence"/>
</dbReference>
<evidence type="ECO:0000256" key="5">
    <source>
        <dbReference type="ARBA" id="ARBA00023004"/>
    </source>
</evidence>
<dbReference type="SMART" id="SM00987">
    <property type="entry name" value="UreE_C"/>
    <property type="match status" value="1"/>
</dbReference>
<keyword evidence="3" id="KW-0227">DNA damage</keyword>
<dbReference type="PATRIC" id="fig|1304275.5.peg.1274"/>
<dbReference type="InterPro" id="IPR005122">
    <property type="entry name" value="Uracil-DNA_glycosylase-like"/>
</dbReference>
<dbReference type="GO" id="GO:0046872">
    <property type="term" value="F:metal ion binding"/>
    <property type="evidence" value="ECO:0007669"/>
    <property type="project" value="UniProtKB-KW"/>
</dbReference>
<evidence type="ECO:0000313" key="10">
    <source>
        <dbReference type="Proteomes" id="UP000028302"/>
    </source>
</evidence>
<protein>
    <submittedName>
        <fullName evidence="9">Uracil-DNA glycosylase</fullName>
    </submittedName>
</protein>
<evidence type="ECO:0000256" key="2">
    <source>
        <dbReference type="ARBA" id="ARBA00022723"/>
    </source>
</evidence>
<feature type="domain" description="Uracil-DNA glycosylase-like" evidence="8">
    <location>
        <begin position="38"/>
        <end position="222"/>
    </location>
</feature>
<dbReference type="OrthoDB" id="9789139at2"/>
<accession>A0A084IN77</accession>
<dbReference type="PANTHER" id="PTHR33693:SF1">
    <property type="entry name" value="TYPE-4 URACIL-DNA GLYCOSYLASE"/>
    <property type="match status" value="1"/>
</dbReference>
<evidence type="ECO:0000313" key="9">
    <source>
        <dbReference type="EMBL" id="KEZ78161.1"/>
    </source>
</evidence>
<gene>
    <name evidence="9" type="ORF">C41B8_06237</name>
</gene>
<keyword evidence="10" id="KW-1185">Reference proteome</keyword>
<evidence type="ECO:0000256" key="3">
    <source>
        <dbReference type="ARBA" id="ARBA00022763"/>
    </source>
</evidence>
<evidence type="ECO:0000259" key="8">
    <source>
        <dbReference type="SMART" id="SM00986"/>
    </source>
</evidence>
<evidence type="ECO:0000256" key="1">
    <source>
        <dbReference type="ARBA" id="ARBA00022485"/>
    </source>
</evidence>
<dbReference type="PANTHER" id="PTHR33693">
    <property type="entry name" value="TYPE-5 URACIL-DNA GLYCOSYLASE"/>
    <property type="match status" value="1"/>
</dbReference>
<dbReference type="RefSeq" id="WP_037335607.1">
    <property type="nucleotide sequence ID" value="NZ_APNK01000006.1"/>
</dbReference>
<dbReference type="InterPro" id="IPR036895">
    <property type="entry name" value="Uracil-DNA_glycosylase-like_sf"/>
</dbReference>
<dbReference type="Pfam" id="PF03167">
    <property type="entry name" value="UDG"/>
    <property type="match status" value="1"/>
</dbReference>
<dbReference type="GO" id="GO:0006281">
    <property type="term" value="P:DNA repair"/>
    <property type="evidence" value="ECO:0007669"/>
    <property type="project" value="UniProtKB-KW"/>
</dbReference>
<organism evidence="9 10">
    <name type="scientific">Salinisphaera hydrothermalis (strain C41B8)</name>
    <dbReference type="NCBI Taxonomy" id="1304275"/>
    <lineage>
        <taxon>Bacteria</taxon>
        <taxon>Pseudomonadati</taxon>
        <taxon>Pseudomonadota</taxon>
        <taxon>Gammaproteobacteria</taxon>
        <taxon>Salinisphaerales</taxon>
        <taxon>Salinisphaeraceae</taxon>
        <taxon>Salinisphaera</taxon>
    </lineage>
</organism>
<dbReference type="Gene3D" id="3.40.470.10">
    <property type="entry name" value="Uracil-DNA glycosylase-like domain"/>
    <property type="match status" value="1"/>
</dbReference>
<keyword evidence="6" id="KW-0411">Iron-sulfur</keyword>
<keyword evidence="7" id="KW-0234">DNA repair</keyword>
<comment type="caution">
    <text evidence="9">The sequence shown here is derived from an EMBL/GenBank/DDBJ whole genome shotgun (WGS) entry which is preliminary data.</text>
</comment>
<dbReference type="STRING" id="1304275.C41B8_06237"/>
<keyword evidence="2" id="KW-0479">Metal-binding</keyword>
<dbReference type="AlphaFoldDB" id="A0A084IN77"/>
<sequence length="234" mass="26911">MPLDDHQRRAFRALAGETEGIDTEVYARFDKDPLEPIIGLGRPNARIGFFGRDPGRDEVRYGEPFIGAGGQLVRRTIYEYLHGEPMPDFETSRELGREFFWINTVPYKPVGNKAWSMKVKRRFHPLMNALLIEQWQGRSLITLGREAFLWFGIDQSKAERQRIEAFWKSADRFESSIDVALATEKGTSATFTLYPLPHPSPLNATWYARFPDLLRGRLRALDARPDRLALDAAR</sequence>
<dbReference type="GO" id="GO:0097506">
    <property type="term" value="F:deaminated base DNA N-glycosylase activity"/>
    <property type="evidence" value="ECO:0007669"/>
    <property type="project" value="UniProtKB-ARBA"/>
</dbReference>
<evidence type="ECO:0000256" key="4">
    <source>
        <dbReference type="ARBA" id="ARBA00022801"/>
    </source>
</evidence>
<evidence type="ECO:0000256" key="6">
    <source>
        <dbReference type="ARBA" id="ARBA00023014"/>
    </source>
</evidence>
<keyword evidence="4" id="KW-0378">Hydrolase</keyword>